<name>A0A1R3KI24_9ROSI</name>
<dbReference type="AlphaFoldDB" id="A0A1R3KI24"/>
<reference evidence="3" key="1">
    <citation type="submission" date="2013-09" db="EMBL/GenBank/DDBJ databases">
        <title>Corchorus olitorius genome sequencing.</title>
        <authorList>
            <person name="Alam M."/>
            <person name="Haque M.S."/>
            <person name="Islam M.S."/>
            <person name="Emdad E.M."/>
            <person name="Islam M.M."/>
            <person name="Ahmed B."/>
            <person name="Halim A."/>
            <person name="Hossen Q.M.M."/>
            <person name="Hossain M.Z."/>
            <person name="Ahmed R."/>
            <person name="Khan M.M."/>
            <person name="Islam R."/>
            <person name="Rashid M.M."/>
            <person name="Khan S.A."/>
            <person name="Rahman M.S."/>
            <person name="Alam M."/>
            <person name="Yahiya A.S."/>
            <person name="Khan M.S."/>
            <person name="Azam M.S."/>
            <person name="Haque T."/>
            <person name="Lashkar M.Z.H."/>
            <person name="Akhand A.I."/>
            <person name="Morshed G."/>
            <person name="Roy S."/>
            <person name="Uddin K.S."/>
            <person name="Rabeya T."/>
            <person name="Hossain A.S."/>
            <person name="Chowdhury A."/>
            <person name="Snigdha A.R."/>
            <person name="Mortoza M.S."/>
            <person name="Matin S.A."/>
            <person name="Hoque S.M.E."/>
            <person name="Islam M.K."/>
            <person name="Roy D.K."/>
            <person name="Haider R."/>
            <person name="Moosa M.M."/>
            <person name="Elias S.M."/>
            <person name="Hasan A.M."/>
            <person name="Jahan S."/>
            <person name="Shafiuddin M."/>
            <person name="Mahmood N."/>
            <person name="Shommy N.S."/>
        </authorList>
    </citation>
    <scope>NUCLEOTIDE SEQUENCE [LARGE SCALE GENOMIC DNA]</scope>
    <source>
        <strain evidence="3">cv. O-4</strain>
    </source>
</reference>
<evidence type="ECO:0000313" key="3">
    <source>
        <dbReference type="Proteomes" id="UP000187203"/>
    </source>
</evidence>
<sequence>MSEVRELYGEEADQLARSSKKIKPSGPEHGAGGGESSNPPTRLSFRDAMIGAKSPAIGNLRHSIDRTRDASGSEEKKNGRKEESDAGSDAKTKETKKEENSDNEVLSHKISTPPACWLGESKFSSGQLSTQSSAKNTVESRSARCCQRHDIIKRRDALVTGERFQRLVETSFRPLAYWDSSLRALPALSNNEFRLGPGKCWQQQKGRGPCNYCVRPSS</sequence>
<feature type="compositionally biased region" description="Basic and acidic residues" evidence="1">
    <location>
        <begin position="62"/>
        <end position="100"/>
    </location>
</feature>
<evidence type="ECO:0000256" key="1">
    <source>
        <dbReference type="SAM" id="MobiDB-lite"/>
    </source>
</evidence>
<keyword evidence="3" id="KW-1185">Reference proteome</keyword>
<accession>A0A1R3KI24</accession>
<gene>
    <name evidence="2" type="ORF">COLO4_07960</name>
</gene>
<feature type="region of interest" description="Disordered" evidence="1">
    <location>
        <begin position="1"/>
        <end position="108"/>
    </location>
</feature>
<proteinExistence type="predicted"/>
<protein>
    <submittedName>
        <fullName evidence="2">Uncharacterized protein</fullName>
    </submittedName>
</protein>
<dbReference type="OrthoDB" id="902470at2759"/>
<dbReference type="Proteomes" id="UP000187203">
    <property type="component" value="Unassembled WGS sequence"/>
</dbReference>
<evidence type="ECO:0000313" key="2">
    <source>
        <dbReference type="EMBL" id="OMP06709.1"/>
    </source>
</evidence>
<organism evidence="2 3">
    <name type="scientific">Corchorus olitorius</name>
    <dbReference type="NCBI Taxonomy" id="93759"/>
    <lineage>
        <taxon>Eukaryota</taxon>
        <taxon>Viridiplantae</taxon>
        <taxon>Streptophyta</taxon>
        <taxon>Embryophyta</taxon>
        <taxon>Tracheophyta</taxon>
        <taxon>Spermatophyta</taxon>
        <taxon>Magnoliopsida</taxon>
        <taxon>eudicotyledons</taxon>
        <taxon>Gunneridae</taxon>
        <taxon>Pentapetalae</taxon>
        <taxon>rosids</taxon>
        <taxon>malvids</taxon>
        <taxon>Malvales</taxon>
        <taxon>Malvaceae</taxon>
        <taxon>Grewioideae</taxon>
        <taxon>Apeibeae</taxon>
        <taxon>Corchorus</taxon>
    </lineage>
</organism>
<dbReference type="EMBL" id="AWUE01013522">
    <property type="protein sequence ID" value="OMP06709.1"/>
    <property type="molecule type" value="Genomic_DNA"/>
</dbReference>
<comment type="caution">
    <text evidence="2">The sequence shown here is derived from an EMBL/GenBank/DDBJ whole genome shotgun (WGS) entry which is preliminary data.</text>
</comment>